<dbReference type="Proteomes" id="UP000598174">
    <property type="component" value="Unassembled WGS sequence"/>
</dbReference>
<accession>A0A919JBF7</accession>
<organism evidence="1 2">
    <name type="scientific">Paractinoplanes ferrugineus</name>
    <dbReference type="NCBI Taxonomy" id="113564"/>
    <lineage>
        <taxon>Bacteria</taxon>
        <taxon>Bacillati</taxon>
        <taxon>Actinomycetota</taxon>
        <taxon>Actinomycetes</taxon>
        <taxon>Micromonosporales</taxon>
        <taxon>Micromonosporaceae</taxon>
        <taxon>Paractinoplanes</taxon>
    </lineage>
</organism>
<evidence type="ECO:0000313" key="2">
    <source>
        <dbReference type="Proteomes" id="UP000598174"/>
    </source>
</evidence>
<evidence type="ECO:0000313" key="1">
    <source>
        <dbReference type="EMBL" id="GIE16767.1"/>
    </source>
</evidence>
<comment type="caution">
    <text evidence="1">The sequence shown here is derived from an EMBL/GenBank/DDBJ whole genome shotgun (WGS) entry which is preliminary data.</text>
</comment>
<dbReference type="AlphaFoldDB" id="A0A919JBF7"/>
<protein>
    <submittedName>
        <fullName evidence="1">Uncharacterized protein</fullName>
    </submittedName>
</protein>
<proteinExistence type="predicted"/>
<name>A0A919JBF7_9ACTN</name>
<dbReference type="RefSeq" id="WP_203823087.1">
    <property type="nucleotide sequence ID" value="NZ_BAAABP010000020.1"/>
</dbReference>
<keyword evidence="2" id="KW-1185">Reference proteome</keyword>
<gene>
    <name evidence="1" type="ORF">Afe05nite_86070</name>
</gene>
<sequence length="74" mass="7900">MSRDVNVVGRRLVEIVGEAATIAMVEGALEAWRKSNAIFTHDVVAAVLVGAFENLPEDLRVLDLRAPLDGVTAA</sequence>
<dbReference type="EMBL" id="BOMM01000099">
    <property type="protein sequence ID" value="GIE16767.1"/>
    <property type="molecule type" value="Genomic_DNA"/>
</dbReference>
<reference evidence="1" key="1">
    <citation type="submission" date="2021-01" db="EMBL/GenBank/DDBJ databases">
        <title>Whole genome shotgun sequence of Actinoplanes ferrugineus NBRC 15555.</title>
        <authorList>
            <person name="Komaki H."/>
            <person name="Tamura T."/>
        </authorList>
    </citation>
    <scope>NUCLEOTIDE SEQUENCE</scope>
    <source>
        <strain evidence="1">NBRC 15555</strain>
    </source>
</reference>